<sequence>MPFCPKCKYEFVDGIKKCNECGCDLVDNLDDITNESDEEIMDNENIINAELENANLGETYESLEDGNVSVDKEDEESRFMSSAKTYQKLSDKYEDVKSSAYTLILVGGVGLFVMILQWINVIKFPISSQTKWLFNSVLGGMFIIFLAAGIVSFMHAKKVKIEADIEDKLINKINQFAKENITKEIIDKEVPQDDHVEILFFNRAEVIKNILMHEFEDADEALIDELIENIYQSIYEE</sequence>
<feature type="transmembrane region" description="Helical" evidence="1">
    <location>
        <begin position="132"/>
        <end position="153"/>
    </location>
</feature>
<evidence type="ECO:0000313" key="3">
    <source>
        <dbReference type="Proteomes" id="UP001431199"/>
    </source>
</evidence>
<keyword evidence="1" id="KW-1133">Transmembrane helix</keyword>
<dbReference type="Proteomes" id="UP001431199">
    <property type="component" value="Unassembled WGS sequence"/>
</dbReference>
<name>A0ABT2M124_9FIRM</name>
<dbReference type="RefSeq" id="WP_022089010.1">
    <property type="nucleotide sequence ID" value="NZ_JAODBU010000008.1"/>
</dbReference>
<reference evidence="2" key="1">
    <citation type="submission" date="2022-09" db="EMBL/GenBank/DDBJ databases">
        <title>Eubacterium sp. LFL-14 isolated from human feces.</title>
        <authorList>
            <person name="Liu F."/>
        </authorList>
    </citation>
    <scope>NUCLEOTIDE SEQUENCE</scope>
    <source>
        <strain evidence="2">LFL-14</strain>
    </source>
</reference>
<gene>
    <name evidence="2" type="ORF">N5B56_09060</name>
</gene>
<organism evidence="2 3">
    <name type="scientific">Eubacterium album</name>
    <dbReference type="NCBI Taxonomy" id="2978477"/>
    <lineage>
        <taxon>Bacteria</taxon>
        <taxon>Bacillati</taxon>
        <taxon>Bacillota</taxon>
        <taxon>Clostridia</taxon>
        <taxon>Eubacteriales</taxon>
        <taxon>Eubacteriaceae</taxon>
        <taxon>Eubacterium</taxon>
    </lineage>
</organism>
<keyword evidence="3" id="KW-1185">Reference proteome</keyword>
<accession>A0ABT2M124</accession>
<dbReference type="EMBL" id="JAODBU010000008">
    <property type="protein sequence ID" value="MCT7399225.1"/>
    <property type="molecule type" value="Genomic_DNA"/>
</dbReference>
<protein>
    <recommendedName>
        <fullName evidence="4">Zinc-ribbon domain-containing protein</fullName>
    </recommendedName>
</protein>
<proteinExistence type="predicted"/>
<feature type="transmembrane region" description="Helical" evidence="1">
    <location>
        <begin position="100"/>
        <end position="120"/>
    </location>
</feature>
<comment type="caution">
    <text evidence="2">The sequence shown here is derived from an EMBL/GenBank/DDBJ whole genome shotgun (WGS) entry which is preliminary data.</text>
</comment>
<keyword evidence="1" id="KW-0472">Membrane</keyword>
<keyword evidence="1" id="KW-0812">Transmembrane</keyword>
<evidence type="ECO:0000313" key="2">
    <source>
        <dbReference type="EMBL" id="MCT7399225.1"/>
    </source>
</evidence>
<evidence type="ECO:0000256" key="1">
    <source>
        <dbReference type="SAM" id="Phobius"/>
    </source>
</evidence>
<evidence type="ECO:0008006" key="4">
    <source>
        <dbReference type="Google" id="ProtNLM"/>
    </source>
</evidence>